<dbReference type="InterPro" id="IPR031161">
    <property type="entry name" value="Peptidase_M60_dom"/>
</dbReference>
<sequence>MKEFFKRQIVAQKDELGFTFNVQTRETDAMLNERLPKLIIRNHRLINEVNNIALPYGGTMQFHYGGEDPVEIIVSGVILQPYFIYGQHSDEEWENDLSRRQGPYAFLDTGNIVHIVLAKFVRSTYRMNDCMHFWRSAVQNSQTTAKDCDEYNNPRFGRIIHPCMLKYDTWVPAGASVAFVGGNFYHFPCDWISSTVNYQSASDNPWGTVHEINHHHQRNWAKTQESGEMSNNAVNLVIYAKQNLCSVPRLTSGWARYSYASYELNDQDSYGLQRYSTLLHFFEVTEEGIVACVKASQ</sequence>
<keyword evidence="3" id="KW-1185">Reference proteome</keyword>
<evidence type="ECO:0000259" key="1">
    <source>
        <dbReference type="PROSITE" id="PS51723"/>
    </source>
</evidence>
<dbReference type="SMART" id="SM01276">
    <property type="entry name" value="M60-like"/>
    <property type="match status" value="1"/>
</dbReference>
<dbReference type="PANTHER" id="PTHR15730:SF5">
    <property type="entry name" value="SI:CH211-210B2.2-RELATED"/>
    <property type="match status" value="1"/>
</dbReference>
<dbReference type="InterPro" id="IPR051244">
    <property type="entry name" value="TCAF"/>
</dbReference>
<protein>
    <recommendedName>
        <fullName evidence="1">Peptidase M60 domain-containing protein</fullName>
    </recommendedName>
</protein>
<dbReference type="Gene3D" id="3.40.390.80">
    <property type="entry name" value="Peptidase M60, enhancin-like domain 2"/>
    <property type="match status" value="1"/>
</dbReference>
<reference evidence="2 3" key="1">
    <citation type="submission" date="2024-04" db="EMBL/GenBank/DDBJ databases">
        <title>Tritrichomonas musculus Genome.</title>
        <authorList>
            <person name="Alves-Ferreira E."/>
            <person name="Grigg M."/>
            <person name="Lorenzi H."/>
            <person name="Galac M."/>
        </authorList>
    </citation>
    <scope>NUCLEOTIDE SEQUENCE [LARGE SCALE GENOMIC DNA]</scope>
    <source>
        <strain evidence="2 3">EAF2021</strain>
    </source>
</reference>
<proteinExistence type="predicted"/>
<organism evidence="2 3">
    <name type="scientific">Tritrichomonas musculus</name>
    <dbReference type="NCBI Taxonomy" id="1915356"/>
    <lineage>
        <taxon>Eukaryota</taxon>
        <taxon>Metamonada</taxon>
        <taxon>Parabasalia</taxon>
        <taxon>Tritrichomonadida</taxon>
        <taxon>Tritrichomonadidae</taxon>
        <taxon>Tritrichomonas</taxon>
    </lineage>
</organism>
<evidence type="ECO:0000313" key="3">
    <source>
        <dbReference type="Proteomes" id="UP001470230"/>
    </source>
</evidence>
<dbReference type="EMBL" id="JAPFFF010000010">
    <property type="protein sequence ID" value="KAK8880484.1"/>
    <property type="molecule type" value="Genomic_DNA"/>
</dbReference>
<dbReference type="Proteomes" id="UP001470230">
    <property type="component" value="Unassembled WGS sequence"/>
</dbReference>
<feature type="domain" description="Peptidase M60" evidence="1">
    <location>
        <begin position="1"/>
        <end position="283"/>
    </location>
</feature>
<comment type="caution">
    <text evidence="2">The sequence shown here is derived from an EMBL/GenBank/DDBJ whole genome shotgun (WGS) entry which is preliminary data.</text>
</comment>
<evidence type="ECO:0000313" key="2">
    <source>
        <dbReference type="EMBL" id="KAK8880484.1"/>
    </source>
</evidence>
<dbReference type="PANTHER" id="PTHR15730">
    <property type="entry name" value="EXPERIMENTAL AUTOIMMUNE PROSTATITIS ANTIGEN 2-RELATED"/>
    <property type="match status" value="1"/>
</dbReference>
<accession>A0ABR2JNR9</accession>
<name>A0ABR2JNR9_9EUKA</name>
<dbReference type="PROSITE" id="PS51723">
    <property type="entry name" value="PEPTIDASE_M60"/>
    <property type="match status" value="1"/>
</dbReference>
<dbReference type="Pfam" id="PF13402">
    <property type="entry name" value="Peptidase_M60"/>
    <property type="match status" value="1"/>
</dbReference>
<gene>
    <name evidence="2" type="ORF">M9Y10_003160</name>
</gene>